<evidence type="ECO:0000256" key="1">
    <source>
        <dbReference type="ARBA" id="ARBA00022460"/>
    </source>
</evidence>
<reference evidence="4" key="1">
    <citation type="submission" date="2021-12" db="EMBL/GenBank/DDBJ databases">
        <authorList>
            <person name="King R."/>
        </authorList>
    </citation>
    <scope>NUCLEOTIDE SEQUENCE</scope>
</reference>
<dbReference type="PANTHER" id="PTHR10380:SF224">
    <property type="entry name" value="CUTICULAR PROTEIN 12A"/>
    <property type="match status" value="1"/>
</dbReference>
<evidence type="ECO:0000256" key="2">
    <source>
        <dbReference type="ARBA" id="ARBA00022729"/>
    </source>
</evidence>
<dbReference type="PROSITE" id="PS00233">
    <property type="entry name" value="CHIT_BIND_RR_1"/>
    <property type="match status" value="1"/>
</dbReference>
<protein>
    <submittedName>
        <fullName evidence="4">Uncharacterized protein</fullName>
    </submittedName>
</protein>
<accession>A0ABN8BF38</accession>
<sequence>MGNYGYINANGQYQSYRYVADDKGYRVMNNLEYPPTLRPTQVDASGFESSITWSRPKKSKTNPNYITKLPIKKQINANNVLLPPSHPIVKSDIENKLAKDEKRFPNGTIIGKYSYTDNDGNPIHVKYYADDGSYGVELKSIKILSGTTTNPLMLNFQSPSTEPLLQNSELSLGKSSDFYNPINIKYKTSDTFEILNKEDIKSTADKSSDKVSPDYEILFRNELKTPKKCGKDKVRIYLDKEKRKIRDVSKSYMEAEQFCNQL</sequence>
<dbReference type="InterPro" id="IPR050468">
    <property type="entry name" value="Cuticle_Struct_Prot"/>
</dbReference>
<keyword evidence="2" id="KW-0732">Signal</keyword>
<evidence type="ECO:0000313" key="5">
    <source>
        <dbReference type="Proteomes" id="UP001153292"/>
    </source>
</evidence>
<evidence type="ECO:0000256" key="3">
    <source>
        <dbReference type="PROSITE-ProRule" id="PRU00497"/>
    </source>
</evidence>
<dbReference type="InterPro" id="IPR000618">
    <property type="entry name" value="Insect_cuticle"/>
</dbReference>
<keyword evidence="1 3" id="KW-0193">Cuticle</keyword>
<organism evidence="4 5">
    <name type="scientific">Chilo suppressalis</name>
    <name type="common">Asiatic rice borer moth</name>
    <dbReference type="NCBI Taxonomy" id="168631"/>
    <lineage>
        <taxon>Eukaryota</taxon>
        <taxon>Metazoa</taxon>
        <taxon>Ecdysozoa</taxon>
        <taxon>Arthropoda</taxon>
        <taxon>Hexapoda</taxon>
        <taxon>Insecta</taxon>
        <taxon>Pterygota</taxon>
        <taxon>Neoptera</taxon>
        <taxon>Endopterygota</taxon>
        <taxon>Lepidoptera</taxon>
        <taxon>Glossata</taxon>
        <taxon>Ditrysia</taxon>
        <taxon>Pyraloidea</taxon>
        <taxon>Crambidae</taxon>
        <taxon>Crambinae</taxon>
        <taxon>Chilo</taxon>
    </lineage>
</organism>
<gene>
    <name evidence="4" type="ORF">CHILSU_LOCUS11263</name>
</gene>
<keyword evidence="5" id="KW-1185">Reference proteome</keyword>
<evidence type="ECO:0000313" key="4">
    <source>
        <dbReference type="EMBL" id="CAH0407861.1"/>
    </source>
</evidence>
<proteinExistence type="predicted"/>
<name>A0ABN8BF38_CHISP</name>
<dbReference type="Pfam" id="PF00379">
    <property type="entry name" value="Chitin_bind_4"/>
    <property type="match status" value="2"/>
</dbReference>
<dbReference type="PROSITE" id="PS51155">
    <property type="entry name" value="CHIT_BIND_RR_2"/>
    <property type="match status" value="1"/>
</dbReference>
<dbReference type="InterPro" id="IPR031311">
    <property type="entry name" value="CHIT_BIND_RR_consensus"/>
</dbReference>
<dbReference type="Proteomes" id="UP001153292">
    <property type="component" value="Chromosome 9"/>
</dbReference>
<dbReference type="EMBL" id="OU963902">
    <property type="protein sequence ID" value="CAH0407861.1"/>
    <property type="molecule type" value="Genomic_DNA"/>
</dbReference>
<dbReference type="PANTHER" id="PTHR10380">
    <property type="entry name" value="CUTICLE PROTEIN"/>
    <property type="match status" value="1"/>
</dbReference>